<sequence length="200" mass="21948">MAKGKHIEAARAAAAEQSAHWWQYAQLAAREARAGHTPPAMPLHGIVLGHNEFAILQTEATYARLWGGDGTYFRNSTFAFGNPAFVVGALAASAIGNSARKRAAQRNAQVTWREHQHVSVIVTNHRFLCHTHSQGWLSFYFNAVSEFYPDLHGWTVNLVFENAVPLQLSGPSTPALSLWSAIGILGPRWADDPRLTPLLA</sequence>
<reference evidence="1" key="1">
    <citation type="submission" date="2023-02" db="EMBL/GenBank/DDBJ databases">
        <title>A novel hydrolase synthesized by Rhodococcus erythropolis HQ is responsible for the detoxification of Zearalenone.</title>
        <authorList>
            <person name="Hu J."/>
            <person name="Xu J."/>
        </authorList>
    </citation>
    <scope>NUCLEOTIDE SEQUENCE</scope>
    <source>
        <strain evidence="1">HQ</strain>
    </source>
</reference>
<evidence type="ECO:0000313" key="2">
    <source>
        <dbReference type="Proteomes" id="UP001217325"/>
    </source>
</evidence>
<dbReference type="RefSeq" id="WP_275232694.1">
    <property type="nucleotide sequence ID" value="NZ_JARDXE010000023.1"/>
</dbReference>
<gene>
    <name evidence="1" type="ORF">PXH69_28795</name>
</gene>
<proteinExistence type="predicted"/>
<dbReference type="Proteomes" id="UP001217325">
    <property type="component" value="Unassembled WGS sequence"/>
</dbReference>
<name>A0AAW6LU54_RHOSG</name>
<dbReference type="EMBL" id="JARDXE010000023">
    <property type="protein sequence ID" value="MDE8648976.1"/>
    <property type="molecule type" value="Genomic_DNA"/>
</dbReference>
<comment type="caution">
    <text evidence="1">The sequence shown here is derived from an EMBL/GenBank/DDBJ whole genome shotgun (WGS) entry which is preliminary data.</text>
</comment>
<protein>
    <submittedName>
        <fullName evidence="1">Uncharacterized protein</fullName>
    </submittedName>
</protein>
<accession>A0AAW6LU54</accession>
<evidence type="ECO:0000313" key="1">
    <source>
        <dbReference type="EMBL" id="MDE8648976.1"/>
    </source>
</evidence>
<dbReference type="AlphaFoldDB" id="A0AAW6LU54"/>
<organism evidence="1 2">
    <name type="scientific">Rhodococcus qingshengii</name>
    <dbReference type="NCBI Taxonomy" id="334542"/>
    <lineage>
        <taxon>Bacteria</taxon>
        <taxon>Bacillati</taxon>
        <taxon>Actinomycetota</taxon>
        <taxon>Actinomycetes</taxon>
        <taxon>Mycobacteriales</taxon>
        <taxon>Nocardiaceae</taxon>
        <taxon>Rhodococcus</taxon>
        <taxon>Rhodococcus erythropolis group</taxon>
    </lineage>
</organism>